<accession>A0A0L6JJC3</accession>
<organism evidence="3 4">
    <name type="scientific">Pseudobacteroides cellulosolvens ATCC 35603 = DSM 2933</name>
    <dbReference type="NCBI Taxonomy" id="398512"/>
    <lineage>
        <taxon>Bacteria</taxon>
        <taxon>Bacillati</taxon>
        <taxon>Bacillota</taxon>
        <taxon>Clostridia</taxon>
        <taxon>Eubacteriales</taxon>
        <taxon>Oscillospiraceae</taxon>
        <taxon>Pseudobacteroides</taxon>
    </lineage>
</organism>
<feature type="transmembrane region" description="Helical" evidence="2">
    <location>
        <begin position="386"/>
        <end position="403"/>
    </location>
</feature>
<feature type="transmembrane region" description="Helical" evidence="2">
    <location>
        <begin position="254"/>
        <end position="273"/>
    </location>
</feature>
<feature type="transmembrane region" description="Helical" evidence="2">
    <location>
        <begin position="359"/>
        <end position="380"/>
    </location>
</feature>
<dbReference type="PATRIC" id="fig|398512.5.peg.1148"/>
<evidence type="ECO:0000256" key="2">
    <source>
        <dbReference type="SAM" id="Phobius"/>
    </source>
</evidence>
<dbReference type="InterPro" id="IPR011701">
    <property type="entry name" value="MFS"/>
</dbReference>
<comment type="subcellular location">
    <subcellularLocation>
        <location evidence="1">Cell membrane</location>
        <topology evidence="1">Multi-pass membrane protein</topology>
    </subcellularLocation>
</comment>
<dbReference type="GO" id="GO:0022857">
    <property type="term" value="F:transmembrane transporter activity"/>
    <property type="evidence" value="ECO:0007669"/>
    <property type="project" value="InterPro"/>
</dbReference>
<comment type="caution">
    <text evidence="3">The sequence shown here is derived from an EMBL/GenBank/DDBJ whole genome shotgun (WGS) entry which is preliminary data.</text>
</comment>
<feature type="transmembrane region" description="Helical" evidence="2">
    <location>
        <begin position="174"/>
        <end position="194"/>
    </location>
</feature>
<dbReference type="AlphaFoldDB" id="A0A0L6JJC3"/>
<dbReference type="EMBL" id="LGTC01000001">
    <property type="protein sequence ID" value="KNY25849.1"/>
    <property type="molecule type" value="Genomic_DNA"/>
</dbReference>
<dbReference type="eggNOG" id="COG2814">
    <property type="taxonomic scope" value="Bacteria"/>
</dbReference>
<dbReference type="OrthoDB" id="9774288at2"/>
<gene>
    <name evidence="3" type="ORF">Bccel_1109</name>
</gene>
<keyword evidence="2" id="KW-1133">Transmembrane helix</keyword>
<keyword evidence="2" id="KW-0472">Membrane</keyword>
<feature type="transmembrane region" description="Helical" evidence="2">
    <location>
        <begin position="55"/>
        <end position="74"/>
    </location>
</feature>
<dbReference type="InterPro" id="IPR036259">
    <property type="entry name" value="MFS_trans_sf"/>
</dbReference>
<evidence type="ECO:0000256" key="1">
    <source>
        <dbReference type="ARBA" id="ARBA00004651"/>
    </source>
</evidence>
<reference evidence="4" key="1">
    <citation type="submission" date="2015-07" db="EMBL/GenBank/DDBJ databases">
        <title>Near-Complete Genome Sequence of the Cellulolytic Bacterium Bacteroides (Pseudobacteroides) cellulosolvens ATCC 35603.</title>
        <authorList>
            <person name="Dassa B."/>
            <person name="Utturkar S.M."/>
            <person name="Klingeman D.M."/>
            <person name="Hurt R.A."/>
            <person name="Keller M."/>
            <person name="Xu J."/>
            <person name="Reddy Y.H.K."/>
            <person name="Borovok I."/>
            <person name="Grinberg I.R."/>
            <person name="Lamed R."/>
            <person name="Zhivin O."/>
            <person name="Bayer E.A."/>
            <person name="Brown S.D."/>
        </authorList>
    </citation>
    <scope>NUCLEOTIDE SEQUENCE [LARGE SCALE GENOMIC DNA]</scope>
    <source>
        <strain evidence="4">DSM 2933</strain>
    </source>
</reference>
<evidence type="ECO:0000313" key="3">
    <source>
        <dbReference type="EMBL" id="KNY25849.1"/>
    </source>
</evidence>
<protein>
    <submittedName>
        <fullName evidence="3">Major facilitator superfamily MFS_1</fullName>
    </submittedName>
</protein>
<keyword evidence="4" id="KW-1185">Reference proteome</keyword>
<evidence type="ECO:0000313" key="4">
    <source>
        <dbReference type="Proteomes" id="UP000036923"/>
    </source>
</evidence>
<feature type="transmembrane region" description="Helical" evidence="2">
    <location>
        <begin position="221"/>
        <end position="242"/>
    </location>
</feature>
<proteinExistence type="predicted"/>
<dbReference type="SUPFAM" id="SSF103473">
    <property type="entry name" value="MFS general substrate transporter"/>
    <property type="match status" value="1"/>
</dbReference>
<keyword evidence="2" id="KW-0812">Transmembrane</keyword>
<dbReference type="Pfam" id="PF07690">
    <property type="entry name" value="MFS_1"/>
    <property type="match status" value="1"/>
</dbReference>
<feature type="transmembrane region" description="Helical" evidence="2">
    <location>
        <begin position="16"/>
        <end position="35"/>
    </location>
</feature>
<dbReference type="Proteomes" id="UP000036923">
    <property type="component" value="Unassembled WGS sequence"/>
</dbReference>
<name>A0A0L6JJC3_9FIRM</name>
<dbReference type="RefSeq" id="WP_036940545.1">
    <property type="nucleotide sequence ID" value="NZ_JQKC01000013.1"/>
</dbReference>
<dbReference type="STRING" id="398512.Bccel_1109"/>
<dbReference type="Gene3D" id="1.20.1250.20">
    <property type="entry name" value="MFS general substrate transporter like domains"/>
    <property type="match status" value="2"/>
</dbReference>
<sequence length="408" mass="45704">MKKKSLLSDTRKELKIYFAIIALTALALGFSNDIISNYFKDAYNASAYQRGLIEFPREIPGVLCIFLIAGLGFLRDIKIAILAQILSIFGIAVLGILTPSFSVMLIFIFINSLGMHLFMPLQDSIGISLTDPKNTGRLMGQFKGITTAFQMLAAILVLIGFKTGYFSFTKPIKSVFLISAGLLIIVLMFLIVLNKYHHINQNDRQNNKKKLNFVFRREYKYYYILVIMFGVQKQIMIVYGPWVLIDLLNKKADTIALLNIIGAFIGVFFIPAVGRWLDKFGIKKLLYADAFSFIGVYFLYGLLSMGYSGGTLSKVGLPVFLAYILFIIDRMSTQLGLVRTVYLRTIAVDKSDITPTLSLGLSMDHVVSIASAFVGGIIWGSWGPQYIFFFASFLSLINLYVAVKVKLK</sequence>
<feature type="transmembrane region" description="Helical" evidence="2">
    <location>
        <begin position="285"/>
        <end position="303"/>
    </location>
</feature>
<dbReference type="GO" id="GO:0005886">
    <property type="term" value="C:plasma membrane"/>
    <property type="evidence" value="ECO:0007669"/>
    <property type="project" value="UniProtKB-SubCell"/>
</dbReference>
<feature type="transmembrane region" description="Helical" evidence="2">
    <location>
        <begin position="315"/>
        <end position="338"/>
    </location>
</feature>